<accession>A0A1H8B497</accession>
<dbReference type="Proteomes" id="UP000199450">
    <property type="component" value="Unassembled WGS sequence"/>
</dbReference>
<feature type="compositionally biased region" description="Basic and acidic residues" evidence="1">
    <location>
        <begin position="68"/>
        <end position="81"/>
    </location>
</feature>
<proteinExistence type="predicted"/>
<feature type="domain" description="DUF6576" evidence="3">
    <location>
        <begin position="35"/>
        <end position="81"/>
    </location>
</feature>
<organism evidence="4 5">
    <name type="scientific">Chryseobacterium taichungense</name>
    <dbReference type="NCBI Taxonomy" id="295069"/>
    <lineage>
        <taxon>Bacteria</taxon>
        <taxon>Pseudomonadati</taxon>
        <taxon>Bacteroidota</taxon>
        <taxon>Flavobacteriia</taxon>
        <taxon>Flavobacteriales</taxon>
        <taxon>Weeksellaceae</taxon>
        <taxon>Chryseobacterium group</taxon>
        <taxon>Chryseobacterium</taxon>
    </lineage>
</organism>
<keyword evidence="5" id="KW-1185">Reference proteome</keyword>
<feature type="region of interest" description="Disordered" evidence="1">
    <location>
        <begin position="60"/>
        <end position="81"/>
    </location>
</feature>
<evidence type="ECO:0000256" key="2">
    <source>
        <dbReference type="SAM" id="Phobius"/>
    </source>
</evidence>
<keyword evidence="2" id="KW-1133">Transmembrane helix</keyword>
<name>A0A1H8B497_9FLAO</name>
<dbReference type="EMBL" id="FOBV01000006">
    <property type="protein sequence ID" value="SEM77770.1"/>
    <property type="molecule type" value="Genomic_DNA"/>
</dbReference>
<dbReference type="InterPro" id="IPR046483">
    <property type="entry name" value="DUF6576"/>
</dbReference>
<gene>
    <name evidence="4" type="ORF">SAMN05421856_106244</name>
</gene>
<sequence length="81" mass="9735">MSELVIVIIIVIAILVFFNRDQIRDRFFPDKHRNYTIDDQFNSDKRDREKEIDRLLSKMGKNGINDLSPKERKRLDELSKK</sequence>
<reference evidence="5" key="1">
    <citation type="submission" date="2016-10" db="EMBL/GenBank/DDBJ databases">
        <authorList>
            <person name="Varghese N."/>
            <person name="Submissions S."/>
        </authorList>
    </citation>
    <scope>NUCLEOTIDE SEQUENCE [LARGE SCALE GENOMIC DNA]</scope>
    <source>
        <strain evidence="5">DSM 17453</strain>
    </source>
</reference>
<dbReference type="AlphaFoldDB" id="A0A1H8B497"/>
<dbReference type="RefSeq" id="WP_090000667.1">
    <property type="nucleotide sequence ID" value="NZ_FOBV01000006.1"/>
</dbReference>
<dbReference type="OrthoDB" id="1264007at2"/>
<evidence type="ECO:0000313" key="5">
    <source>
        <dbReference type="Proteomes" id="UP000199450"/>
    </source>
</evidence>
<feature type="transmembrane region" description="Helical" evidence="2">
    <location>
        <begin position="6"/>
        <end position="23"/>
    </location>
</feature>
<dbReference type="Pfam" id="PF20216">
    <property type="entry name" value="DUF6576"/>
    <property type="match status" value="1"/>
</dbReference>
<dbReference type="STRING" id="295069.SAMN05421856_106244"/>
<evidence type="ECO:0000259" key="3">
    <source>
        <dbReference type="Pfam" id="PF20216"/>
    </source>
</evidence>
<keyword evidence="2" id="KW-0812">Transmembrane</keyword>
<evidence type="ECO:0000256" key="1">
    <source>
        <dbReference type="SAM" id="MobiDB-lite"/>
    </source>
</evidence>
<evidence type="ECO:0000313" key="4">
    <source>
        <dbReference type="EMBL" id="SEM77770.1"/>
    </source>
</evidence>
<protein>
    <recommendedName>
        <fullName evidence="3">DUF6576 domain-containing protein</fullName>
    </recommendedName>
</protein>
<keyword evidence="2" id="KW-0472">Membrane</keyword>